<evidence type="ECO:0008006" key="5">
    <source>
        <dbReference type="Google" id="ProtNLM"/>
    </source>
</evidence>
<sequence length="153" mass="16879">MSDFIAKTDQNTLARSLFRGWRRRCPKCGSGPAIMPFLTVRSPCSVCGEPLSIRRYGLFPVLFTLLLVAPIMGLAIYVLHYKLRPDALTLFSILAVGCVALTLYLLPRMKGAVLAFEWRQENAMNASDPGSKGHGQNGNSRRGDSDCAERQSD</sequence>
<name>A0A0P1IPZ3_9RHOB</name>
<dbReference type="Pfam" id="PF06170">
    <property type="entry name" value="DUF983"/>
    <property type="match status" value="1"/>
</dbReference>
<keyword evidence="2" id="KW-0812">Transmembrane</keyword>
<evidence type="ECO:0000313" key="4">
    <source>
        <dbReference type="Proteomes" id="UP000051184"/>
    </source>
</evidence>
<dbReference type="AlphaFoldDB" id="A0A0P1IPZ3"/>
<keyword evidence="4" id="KW-1185">Reference proteome</keyword>
<evidence type="ECO:0000313" key="3">
    <source>
        <dbReference type="EMBL" id="CUK25685.1"/>
    </source>
</evidence>
<evidence type="ECO:0000256" key="2">
    <source>
        <dbReference type="SAM" id="Phobius"/>
    </source>
</evidence>
<keyword evidence="2" id="KW-0472">Membrane</keyword>
<keyword evidence="2" id="KW-1133">Transmembrane helix</keyword>
<proteinExistence type="predicted"/>
<feature type="transmembrane region" description="Helical" evidence="2">
    <location>
        <begin position="58"/>
        <end position="81"/>
    </location>
</feature>
<organism evidence="3 4">
    <name type="scientific">Cognatishimia activa</name>
    <dbReference type="NCBI Taxonomy" id="1715691"/>
    <lineage>
        <taxon>Bacteria</taxon>
        <taxon>Pseudomonadati</taxon>
        <taxon>Pseudomonadota</taxon>
        <taxon>Alphaproteobacteria</taxon>
        <taxon>Rhodobacterales</taxon>
        <taxon>Paracoccaceae</taxon>
        <taxon>Cognatishimia</taxon>
    </lineage>
</organism>
<feature type="transmembrane region" description="Helical" evidence="2">
    <location>
        <begin position="87"/>
        <end position="106"/>
    </location>
</feature>
<protein>
    <recommendedName>
        <fullName evidence="5">DUF983 domain-containing protein</fullName>
    </recommendedName>
</protein>
<dbReference type="STRING" id="1715691.TA5113_01748"/>
<feature type="compositionally biased region" description="Basic and acidic residues" evidence="1">
    <location>
        <begin position="141"/>
        <end position="153"/>
    </location>
</feature>
<reference evidence="4" key="1">
    <citation type="submission" date="2015-09" db="EMBL/GenBank/DDBJ databases">
        <authorList>
            <person name="Rodrigo-Torres Lidia"/>
            <person name="Arahal R.David."/>
        </authorList>
    </citation>
    <scope>NUCLEOTIDE SEQUENCE [LARGE SCALE GENOMIC DNA]</scope>
    <source>
        <strain evidence="4">CECT 5114</strain>
    </source>
</reference>
<dbReference type="Proteomes" id="UP000051184">
    <property type="component" value="Unassembled WGS sequence"/>
</dbReference>
<dbReference type="EMBL" id="CYUE01000013">
    <property type="protein sequence ID" value="CUK25685.1"/>
    <property type="molecule type" value="Genomic_DNA"/>
</dbReference>
<feature type="region of interest" description="Disordered" evidence="1">
    <location>
        <begin position="125"/>
        <end position="153"/>
    </location>
</feature>
<dbReference type="InterPro" id="IPR009325">
    <property type="entry name" value="DUF983"/>
</dbReference>
<gene>
    <name evidence="3" type="ORF">TA5114_01487</name>
</gene>
<evidence type="ECO:0000256" key="1">
    <source>
        <dbReference type="SAM" id="MobiDB-lite"/>
    </source>
</evidence>
<accession>A0A0P1IPZ3</accession>